<accession>A0AAV4DI84</accession>
<feature type="compositionally biased region" description="Basic and acidic residues" evidence="1">
    <location>
        <begin position="343"/>
        <end position="360"/>
    </location>
</feature>
<comment type="caution">
    <text evidence="2">The sequence shown here is derived from an EMBL/GenBank/DDBJ whole genome shotgun (WGS) entry which is preliminary data.</text>
</comment>
<gene>
    <name evidence="2" type="ORF">PoB_007038900</name>
</gene>
<evidence type="ECO:0000313" key="3">
    <source>
        <dbReference type="Proteomes" id="UP000735302"/>
    </source>
</evidence>
<protein>
    <submittedName>
        <fullName evidence="2">Uncharacterized protein</fullName>
    </submittedName>
</protein>
<dbReference type="Proteomes" id="UP000735302">
    <property type="component" value="Unassembled WGS sequence"/>
</dbReference>
<feature type="compositionally biased region" description="Low complexity" evidence="1">
    <location>
        <begin position="279"/>
        <end position="296"/>
    </location>
</feature>
<dbReference type="AlphaFoldDB" id="A0AAV4DI84"/>
<name>A0AAV4DI84_9GAST</name>
<proteinExistence type="predicted"/>
<organism evidence="2 3">
    <name type="scientific">Plakobranchus ocellatus</name>
    <dbReference type="NCBI Taxonomy" id="259542"/>
    <lineage>
        <taxon>Eukaryota</taxon>
        <taxon>Metazoa</taxon>
        <taxon>Spiralia</taxon>
        <taxon>Lophotrochozoa</taxon>
        <taxon>Mollusca</taxon>
        <taxon>Gastropoda</taxon>
        <taxon>Heterobranchia</taxon>
        <taxon>Euthyneura</taxon>
        <taxon>Panpulmonata</taxon>
        <taxon>Sacoglossa</taxon>
        <taxon>Placobranchoidea</taxon>
        <taxon>Plakobranchidae</taxon>
        <taxon>Plakobranchus</taxon>
    </lineage>
</organism>
<feature type="region of interest" description="Disordered" evidence="1">
    <location>
        <begin position="1"/>
        <end position="310"/>
    </location>
</feature>
<feature type="compositionally biased region" description="Basic and acidic residues" evidence="1">
    <location>
        <begin position="204"/>
        <end position="213"/>
    </location>
</feature>
<dbReference type="EMBL" id="BLXT01007928">
    <property type="protein sequence ID" value="GFO43884.1"/>
    <property type="molecule type" value="Genomic_DNA"/>
</dbReference>
<keyword evidence="3" id="KW-1185">Reference proteome</keyword>
<feature type="compositionally biased region" description="Polar residues" evidence="1">
    <location>
        <begin position="221"/>
        <end position="231"/>
    </location>
</feature>
<evidence type="ECO:0000313" key="2">
    <source>
        <dbReference type="EMBL" id="GFO43884.1"/>
    </source>
</evidence>
<feature type="region of interest" description="Disordered" evidence="1">
    <location>
        <begin position="340"/>
        <end position="360"/>
    </location>
</feature>
<feature type="region of interest" description="Disordered" evidence="1">
    <location>
        <begin position="315"/>
        <end position="334"/>
    </location>
</feature>
<reference evidence="2 3" key="1">
    <citation type="journal article" date="2021" name="Elife">
        <title>Chloroplast acquisition without the gene transfer in kleptoplastic sea slugs, Plakobranchus ocellatus.</title>
        <authorList>
            <person name="Maeda T."/>
            <person name="Takahashi S."/>
            <person name="Yoshida T."/>
            <person name="Shimamura S."/>
            <person name="Takaki Y."/>
            <person name="Nagai Y."/>
            <person name="Toyoda A."/>
            <person name="Suzuki Y."/>
            <person name="Arimoto A."/>
            <person name="Ishii H."/>
            <person name="Satoh N."/>
            <person name="Nishiyama T."/>
            <person name="Hasebe M."/>
            <person name="Maruyama T."/>
            <person name="Minagawa J."/>
            <person name="Obokata J."/>
            <person name="Shigenobu S."/>
        </authorList>
    </citation>
    <scope>NUCLEOTIDE SEQUENCE [LARGE SCALE GENOMIC DNA]</scope>
</reference>
<sequence length="484" mass="52855">MATIDNEQSSKHDDFFDDAPAKPLMNGHVSPEKEPTEDTTTVTNGSPDADHDDAAASQTNEAETEVSTEPEKHEDGAEEPEVTEVEEKNVGVDTAQDNMAVDSQPEEGNDATASEVAVAEEEPEAVQTTEADPPPEQQTMETEQAEVLDTQTTEETKVEPDDQNEVTSALEVGVHGETEPVPPVSRQSEYDEDFSDSSNSARETPAEVKQEDKVEAEENVLNKSSDSSSKGTPVPPAQEEAHPPEAAPAQDVTADTEGGERVDSRAEAAQVIPVPPPDTATKPADADGRSSSAGADEQGEGDAYRGEDRTEMIAPEGSEDCRGQGQWKSAEQQAITTAMLASKSERELTEEAVKERDSLRQDHEALKTQILALEAEMDKKNEQILVDKEILARKDKEISDLQKELDLSNSAVASNEAEESRIKDLQERLAVLARENEEKDKRVFRLEEELKDTQTRLRETERRLLQAESRAGAEPPKSKTCIIM</sequence>
<feature type="region of interest" description="Disordered" evidence="1">
    <location>
        <begin position="457"/>
        <end position="484"/>
    </location>
</feature>
<evidence type="ECO:0000256" key="1">
    <source>
        <dbReference type="SAM" id="MobiDB-lite"/>
    </source>
</evidence>